<evidence type="ECO:0000313" key="2">
    <source>
        <dbReference type="EMBL" id="KAK2946452.1"/>
    </source>
</evidence>
<evidence type="ECO:0000256" key="1">
    <source>
        <dbReference type="SAM" id="MobiDB-lite"/>
    </source>
</evidence>
<proteinExistence type="predicted"/>
<sequence length="84" mass="10358">MIRKLLEEECEPTLDCRFCRWFYSTTCKRERHEKTCKRNPTTELFKQNRARRRRHQKAERKKGKKAKRPQMKRNILKDDDTTSS</sequence>
<name>A0ABQ9X6B4_9EUKA</name>
<accession>A0ABQ9X6B4</accession>
<keyword evidence="3" id="KW-1185">Reference proteome</keyword>
<organism evidence="2 3">
    <name type="scientific">Blattamonas nauphoetae</name>
    <dbReference type="NCBI Taxonomy" id="2049346"/>
    <lineage>
        <taxon>Eukaryota</taxon>
        <taxon>Metamonada</taxon>
        <taxon>Preaxostyla</taxon>
        <taxon>Oxymonadida</taxon>
        <taxon>Blattamonas</taxon>
    </lineage>
</organism>
<protein>
    <submittedName>
        <fullName evidence="2">Uncharacterized protein</fullName>
    </submittedName>
</protein>
<feature type="compositionally biased region" description="Basic residues" evidence="1">
    <location>
        <begin position="48"/>
        <end position="71"/>
    </location>
</feature>
<gene>
    <name evidence="2" type="ORF">BLNAU_18617</name>
</gene>
<comment type="caution">
    <text evidence="2">The sequence shown here is derived from an EMBL/GenBank/DDBJ whole genome shotgun (WGS) entry which is preliminary data.</text>
</comment>
<evidence type="ECO:0000313" key="3">
    <source>
        <dbReference type="Proteomes" id="UP001281761"/>
    </source>
</evidence>
<feature type="compositionally biased region" description="Basic and acidic residues" evidence="1">
    <location>
        <begin position="75"/>
        <end position="84"/>
    </location>
</feature>
<dbReference type="Proteomes" id="UP001281761">
    <property type="component" value="Unassembled WGS sequence"/>
</dbReference>
<dbReference type="EMBL" id="JARBJD010000228">
    <property type="protein sequence ID" value="KAK2946452.1"/>
    <property type="molecule type" value="Genomic_DNA"/>
</dbReference>
<feature type="region of interest" description="Disordered" evidence="1">
    <location>
        <begin position="41"/>
        <end position="84"/>
    </location>
</feature>
<reference evidence="2 3" key="1">
    <citation type="journal article" date="2022" name="bioRxiv">
        <title>Genomics of Preaxostyla Flagellates Illuminates Evolutionary Transitions and the Path Towards Mitochondrial Loss.</title>
        <authorList>
            <person name="Novak L.V.F."/>
            <person name="Treitli S.C."/>
            <person name="Pyrih J."/>
            <person name="Halakuc P."/>
            <person name="Pipaliya S.V."/>
            <person name="Vacek V."/>
            <person name="Brzon O."/>
            <person name="Soukal P."/>
            <person name="Eme L."/>
            <person name="Dacks J.B."/>
            <person name="Karnkowska A."/>
            <person name="Elias M."/>
            <person name="Hampl V."/>
        </authorList>
    </citation>
    <scope>NUCLEOTIDE SEQUENCE [LARGE SCALE GENOMIC DNA]</scope>
    <source>
        <strain evidence="2">NAU3</strain>
        <tissue evidence="2">Gut</tissue>
    </source>
</reference>